<evidence type="ECO:0000313" key="1">
    <source>
        <dbReference type="EMBL" id="KAA0874397.1"/>
    </source>
</evidence>
<protein>
    <submittedName>
        <fullName evidence="1">Uncharacterized protein</fullName>
    </submittedName>
</protein>
<keyword evidence="2" id="KW-1185">Reference proteome</keyword>
<comment type="caution">
    <text evidence="1">The sequence shown here is derived from an EMBL/GenBank/DDBJ whole genome shotgun (WGS) entry which is preliminary data.</text>
</comment>
<dbReference type="RefSeq" id="WP_149391130.1">
    <property type="nucleotide sequence ID" value="NZ_SMRS01000006.1"/>
</dbReference>
<dbReference type="Proteomes" id="UP000325302">
    <property type="component" value="Unassembled WGS sequence"/>
</dbReference>
<dbReference type="EMBL" id="SMRS01000006">
    <property type="protein sequence ID" value="KAA0874397.1"/>
    <property type="molecule type" value="Genomic_DNA"/>
</dbReference>
<evidence type="ECO:0000313" key="2">
    <source>
        <dbReference type="Proteomes" id="UP000325302"/>
    </source>
</evidence>
<sequence>MSKPRLISLLALFILLVNGALMVAHRYHPFPESHQNTQDTWSLIGLPEQRFGSLDRVLSSSVWGEIVEISTSETVEHTPVDQPSEALTQEQVTQLRQQLKAIIYQEGWRVIFSPQSEAAEISVVQVLYPGDVIPESNWRIQDIRADRLILEIASNTPEAQAYFTLNLFPSAEFDPTEP</sequence>
<accession>A0A5A9W101</accession>
<proteinExistence type="predicted"/>
<name>A0A5A9W101_9GAMM</name>
<organism evidence="1 2">
    <name type="scientific">Nitrincola tapanii</name>
    <dbReference type="NCBI Taxonomy" id="1708751"/>
    <lineage>
        <taxon>Bacteria</taxon>
        <taxon>Pseudomonadati</taxon>
        <taxon>Pseudomonadota</taxon>
        <taxon>Gammaproteobacteria</taxon>
        <taxon>Oceanospirillales</taxon>
        <taxon>Oceanospirillaceae</taxon>
        <taxon>Nitrincola</taxon>
    </lineage>
</organism>
<reference evidence="1 2" key="1">
    <citation type="submission" date="2019-03" db="EMBL/GenBank/DDBJ databases">
        <title>Nitrincola sp. nov. isolated from an Indian soda lake.</title>
        <authorList>
            <person name="Joshi A."/>
            <person name="Thite S.V."/>
            <person name="Joseph N."/>
            <person name="Dhotre D."/>
            <person name="Moorthy M."/>
            <person name="Shouche Y.S."/>
        </authorList>
    </citation>
    <scope>NUCLEOTIDE SEQUENCE [LARGE SCALE GENOMIC DNA]</scope>
    <source>
        <strain evidence="1 2">MEB193</strain>
    </source>
</reference>
<dbReference type="AlphaFoldDB" id="A0A5A9W101"/>
<gene>
    <name evidence="1" type="ORF">E1H14_08990</name>
</gene>